<dbReference type="Gene3D" id="1.25.40.10">
    <property type="entry name" value="Tetratricopeptide repeat domain"/>
    <property type="match status" value="1"/>
</dbReference>
<gene>
    <name evidence="5" type="ORF">SSS_5531</name>
</gene>
<dbReference type="Proteomes" id="UP000070412">
    <property type="component" value="Unassembled WGS sequence"/>
</dbReference>
<feature type="repeat" description="TPR" evidence="3">
    <location>
        <begin position="103"/>
        <end position="136"/>
    </location>
</feature>
<dbReference type="InterPro" id="IPR038645">
    <property type="entry name" value="TTC5_OB_sf"/>
</dbReference>
<dbReference type="SMART" id="SM00028">
    <property type="entry name" value="TPR"/>
    <property type="match status" value="4"/>
</dbReference>
<dbReference type="Pfam" id="PF16669">
    <property type="entry name" value="TTC5_OB"/>
    <property type="match status" value="1"/>
</dbReference>
<dbReference type="PANTHER" id="PTHR45586">
    <property type="entry name" value="TPR REPEAT-CONTAINING PROTEIN PA4667"/>
    <property type="match status" value="1"/>
</dbReference>
<protein>
    <submittedName>
        <fullName evidence="5">Tetratricopeptide repeat protein 5</fullName>
    </submittedName>
</protein>
<dbReference type="Pfam" id="PF00515">
    <property type="entry name" value="TPR_1"/>
    <property type="match status" value="1"/>
</dbReference>
<organism evidence="5">
    <name type="scientific">Sarcoptes scabiei</name>
    <name type="common">Itch mite</name>
    <name type="synonym">Acarus scabiei</name>
    <dbReference type="NCBI Taxonomy" id="52283"/>
    <lineage>
        <taxon>Eukaryota</taxon>
        <taxon>Metazoa</taxon>
        <taxon>Ecdysozoa</taxon>
        <taxon>Arthropoda</taxon>
        <taxon>Chelicerata</taxon>
        <taxon>Arachnida</taxon>
        <taxon>Acari</taxon>
        <taxon>Acariformes</taxon>
        <taxon>Sarcoptiformes</taxon>
        <taxon>Astigmata</taxon>
        <taxon>Psoroptidia</taxon>
        <taxon>Sarcoptoidea</taxon>
        <taxon>Sarcoptidae</taxon>
        <taxon>Sarcoptinae</taxon>
        <taxon>Sarcoptes</taxon>
    </lineage>
</organism>
<dbReference type="EnsemblMetazoa" id="SSS_5531s_mrna">
    <property type="protein sequence ID" value="KAF7492471.1"/>
    <property type="gene ID" value="SSS_5531"/>
</dbReference>
<name>A0A834RBJ9_SARSC</name>
<dbReference type="SUPFAM" id="SSF48452">
    <property type="entry name" value="TPR-like"/>
    <property type="match status" value="1"/>
</dbReference>
<keyword evidence="2 3" id="KW-0802">TPR repeat</keyword>
<dbReference type="EMBL" id="WVUK01000056">
    <property type="protein sequence ID" value="KAF7492471.1"/>
    <property type="molecule type" value="Genomic_DNA"/>
</dbReference>
<dbReference type="Gene3D" id="2.40.50.550">
    <property type="match status" value="1"/>
</dbReference>
<evidence type="ECO:0000313" key="5">
    <source>
        <dbReference type="EMBL" id="KAF7492471.1"/>
    </source>
</evidence>
<keyword evidence="7" id="KW-1185">Reference proteome</keyword>
<evidence type="ECO:0000256" key="3">
    <source>
        <dbReference type="PROSITE-ProRule" id="PRU00339"/>
    </source>
</evidence>
<evidence type="ECO:0000256" key="1">
    <source>
        <dbReference type="ARBA" id="ARBA00022737"/>
    </source>
</evidence>
<dbReference type="OrthoDB" id="423589at2759"/>
<dbReference type="PANTHER" id="PTHR45586:SF1">
    <property type="entry name" value="LIPOPOLYSACCHARIDE ASSEMBLY PROTEIN B"/>
    <property type="match status" value="1"/>
</dbReference>
<proteinExistence type="predicted"/>
<evidence type="ECO:0000256" key="2">
    <source>
        <dbReference type="ARBA" id="ARBA00022803"/>
    </source>
</evidence>
<evidence type="ECO:0000259" key="4">
    <source>
        <dbReference type="Pfam" id="PF16669"/>
    </source>
</evidence>
<dbReference type="AlphaFoldDB" id="A0A834RBJ9"/>
<keyword evidence="1" id="KW-0677">Repeat</keyword>
<accession>A0A834RBJ9</accession>
<sequence length="445" mass="52301">MSTERIQTNLNEFRDRIEELYRFRDEYFLQNSENLYVRKRDIIETKTMKIFEQLAHIDEEEKKALDKAEYNFLLGWLLNIKETYDPRAFEYLTKAIKFDPNKIESWLQLGECYFKNRNLSAAYDCFQKVLEINGSEKRALRNASIILRSMSTSNDGGCLQRQEKIIESIELAKKALKCDLQDYDSWAVLGNSYLTLLFLTRQNSERDQLLSKCKMAYRKALSDRIVQTKSDVLYNYSSVLQLDEEFTLSLQCLSEAYRYDPHWTELAKKKEQIISILNDIDQLKNDKTVIKPKKLNSIKESLRLEESRLQSIYQNDAKFFNGQTKAIDELQEGFNDCLLMTKILSYVPDNHNLFFYAIYLSIDSTGRSIIIFIYDIIKSKGPRPGDNLLIIRPIFKEYSIKFENNLYKWKAIRVLNPNKDLLINNNLIKSECLSMPNVSITLKSD</sequence>
<reference evidence="7" key="1">
    <citation type="journal article" date="2020" name="PLoS Negl. Trop. Dis.">
        <title>High-quality nuclear genome for Sarcoptes scabiei-A critical resource for a neglected parasite.</title>
        <authorList>
            <person name="Korhonen P.K."/>
            <person name="Gasser R.B."/>
            <person name="Ma G."/>
            <person name="Wang T."/>
            <person name="Stroehlein A.J."/>
            <person name="Young N.D."/>
            <person name="Ang C.S."/>
            <person name="Fernando D.D."/>
            <person name="Lu H.C."/>
            <person name="Taylor S."/>
            <person name="Reynolds S.L."/>
            <person name="Mofiz E."/>
            <person name="Najaraj S.H."/>
            <person name="Gowda H."/>
            <person name="Madugundu A."/>
            <person name="Renuse S."/>
            <person name="Holt D."/>
            <person name="Pandey A."/>
            <person name="Papenfuss A.T."/>
            <person name="Fischer K."/>
        </authorList>
    </citation>
    <scope>NUCLEOTIDE SEQUENCE [LARGE SCALE GENOMIC DNA]</scope>
</reference>
<dbReference type="InterPro" id="IPR011990">
    <property type="entry name" value="TPR-like_helical_dom_sf"/>
</dbReference>
<dbReference type="InterPro" id="IPR051012">
    <property type="entry name" value="CellSynth/LPSAsmb/PSIAsmb"/>
</dbReference>
<evidence type="ECO:0000313" key="7">
    <source>
        <dbReference type="Proteomes" id="UP000070412"/>
    </source>
</evidence>
<feature type="domain" description="Tetratricopeptide repeat protein 5 OB fold" evidence="4">
    <location>
        <begin position="324"/>
        <end position="434"/>
    </location>
</feature>
<reference evidence="5" key="2">
    <citation type="submission" date="2020-01" db="EMBL/GenBank/DDBJ databases">
        <authorList>
            <person name="Korhonen P.K.K."/>
            <person name="Guangxu M.G."/>
            <person name="Wang T.W."/>
            <person name="Stroehlein A.J.S."/>
            <person name="Young N.D."/>
            <person name="Ang C.-S.A."/>
            <person name="Fernando D.W.F."/>
            <person name="Lu H.L."/>
            <person name="Taylor S.T."/>
            <person name="Ehtesham M.E.M."/>
            <person name="Najaraj S.H.N."/>
            <person name="Harsha G.H.G."/>
            <person name="Madugundu A.M."/>
            <person name="Renuse S.R."/>
            <person name="Holt D.H."/>
            <person name="Pandey A.P."/>
            <person name="Papenfuss A.P."/>
            <person name="Gasser R.B.G."/>
            <person name="Fischer K.F."/>
        </authorList>
    </citation>
    <scope>NUCLEOTIDE SEQUENCE</scope>
    <source>
        <strain evidence="5">SSS_KF_BRIS2020</strain>
    </source>
</reference>
<evidence type="ECO:0000313" key="6">
    <source>
        <dbReference type="EnsemblMetazoa" id="KAF7492471.1"/>
    </source>
</evidence>
<dbReference type="PROSITE" id="PS50005">
    <property type="entry name" value="TPR"/>
    <property type="match status" value="1"/>
</dbReference>
<dbReference type="InterPro" id="IPR019734">
    <property type="entry name" value="TPR_rpt"/>
</dbReference>
<reference evidence="6" key="3">
    <citation type="submission" date="2022-06" db="UniProtKB">
        <authorList>
            <consortium name="EnsemblMetazoa"/>
        </authorList>
    </citation>
    <scope>IDENTIFICATION</scope>
</reference>
<dbReference type="InterPro" id="IPR032076">
    <property type="entry name" value="TTC5_OB"/>
</dbReference>